<dbReference type="InterPro" id="IPR001932">
    <property type="entry name" value="PPM-type_phosphatase-like_dom"/>
</dbReference>
<reference evidence="2" key="1">
    <citation type="submission" date="2020-05" db="EMBL/GenBank/DDBJ databases">
        <title>Genomic Encyclopedia of Type Strains, Phase IV (KMG-V): Genome sequencing to study the core and pangenomes of soil and plant-associated prokaryotes.</title>
        <authorList>
            <person name="Whitman W."/>
        </authorList>
    </citation>
    <scope>NUCLEOTIDE SEQUENCE</scope>
    <source>
        <strain evidence="2">16F</strain>
    </source>
</reference>
<feature type="domain" description="PPM-type phosphatase" evidence="1">
    <location>
        <begin position="173"/>
        <end position="483"/>
    </location>
</feature>
<evidence type="ECO:0000313" key="2">
    <source>
        <dbReference type="EMBL" id="NRS93252.1"/>
    </source>
</evidence>
<dbReference type="AlphaFoldDB" id="A0A8J8GB31"/>
<dbReference type="SMART" id="SM00332">
    <property type="entry name" value="PP2Cc"/>
    <property type="match status" value="1"/>
</dbReference>
<keyword evidence="3" id="KW-1185">Reference proteome</keyword>
<dbReference type="RefSeq" id="WP_173779824.1">
    <property type="nucleotide sequence ID" value="NZ_JABSNO010000018.1"/>
</dbReference>
<dbReference type="Gene3D" id="3.60.40.10">
    <property type="entry name" value="PPM-type phosphatase domain"/>
    <property type="match status" value="1"/>
</dbReference>
<dbReference type="Proteomes" id="UP000610746">
    <property type="component" value="Unassembled WGS sequence"/>
</dbReference>
<accession>A0A8J8GB31</accession>
<dbReference type="SUPFAM" id="SSF81606">
    <property type="entry name" value="PP2C-like"/>
    <property type="match status" value="1"/>
</dbReference>
<evidence type="ECO:0000259" key="1">
    <source>
        <dbReference type="SMART" id="SM00332"/>
    </source>
</evidence>
<dbReference type="EMBL" id="JABSNO010000018">
    <property type="protein sequence ID" value="NRS93252.1"/>
    <property type="molecule type" value="Genomic_DNA"/>
</dbReference>
<name>A0A8J8GB31_9FLAO</name>
<sequence length="484" mass="55517">MEDYLRKLLTEFEIKNSKAVESTLSKLADNQKLIDISKTIKELNISMIELFTMHKEKEEFKEAHIIIPNANAKKEYQFTFDLSLFPNIRIQEINNLESVGLQFDAEKARIYGVPTVAETIDIQIVFFNKNDENLETDIKVASFIVNADPKDLWLNKPSPADSRFFKVENINYKSTFLDKKIVVSSKRGRSHAHNATFRDDDFLVKNLPNDWAIVAVADGAGSAEFARAGSKFACDWIAESFNNEEILNTLSQEVTQYFATNAEVLPEIEILSIDEENKSDSKISIEQTEDLKLKSKNLIVNVLYKNIKNLQNELLKFAESEEITLKDIHTTLIFTLIKKFQFGYVVLSFGVGDCPINVINKDQTDVHLLNFLDVGESSGATRFMTMPEIFGRPDMVNRFGLNCFPDFSKLILMTDGIYDPKFVVESKLENIESWNDFLRDLSGENEDFKKVDFVEDSNIENQLSDWMDFWSKGNHDDRTLAIIY</sequence>
<organism evidence="2 3">
    <name type="scientific">Frigoriflavimonas asaccharolytica</name>
    <dbReference type="NCBI Taxonomy" id="2735899"/>
    <lineage>
        <taxon>Bacteria</taxon>
        <taxon>Pseudomonadati</taxon>
        <taxon>Bacteroidota</taxon>
        <taxon>Flavobacteriia</taxon>
        <taxon>Flavobacteriales</taxon>
        <taxon>Weeksellaceae</taxon>
        <taxon>Frigoriflavimonas</taxon>
    </lineage>
</organism>
<dbReference type="Pfam" id="PF13672">
    <property type="entry name" value="PP2C_2"/>
    <property type="match status" value="1"/>
</dbReference>
<gene>
    <name evidence="2" type="ORF">HNQ03_002339</name>
</gene>
<comment type="caution">
    <text evidence="2">The sequence shown here is derived from an EMBL/GenBank/DDBJ whole genome shotgun (WGS) entry which is preliminary data.</text>
</comment>
<proteinExistence type="predicted"/>
<dbReference type="InterPro" id="IPR036457">
    <property type="entry name" value="PPM-type-like_dom_sf"/>
</dbReference>
<evidence type="ECO:0000313" key="3">
    <source>
        <dbReference type="Proteomes" id="UP000610746"/>
    </source>
</evidence>
<protein>
    <submittedName>
        <fullName evidence="2">Serine/threonine protein phosphatase PrpC</fullName>
    </submittedName>
</protein>